<dbReference type="Proteomes" id="UP001261125">
    <property type="component" value="Unassembled WGS sequence"/>
</dbReference>
<dbReference type="EMBL" id="JAWDIT010000004">
    <property type="protein sequence ID" value="MDU0346464.1"/>
    <property type="molecule type" value="Genomic_DNA"/>
</dbReference>
<comment type="caution">
    <text evidence="1">The sequence shown here is derived from an EMBL/GenBank/DDBJ whole genome shotgun (WGS) entry which is preliminary data.</text>
</comment>
<evidence type="ECO:0000313" key="2">
    <source>
        <dbReference type="Proteomes" id="UP001261125"/>
    </source>
</evidence>
<dbReference type="RefSeq" id="WP_316004780.1">
    <property type="nucleotide sequence ID" value="NZ_JAWDIT010000004.1"/>
</dbReference>
<name>A0ABU3SNP5_9MICO</name>
<dbReference type="PROSITE" id="PS51257">
    <property type="entry name" value="PROKAR_LIPOPROTEIN"/>
    <property type="match status" value="1"/>
</dbReference>
<accession>A0ABU3SNP5</accession>
<reference evidence="1 2" key="1">
    <citation type="submission" date="2023-09" db="EMBL/GenBank/DDBJ databases">
        <title>Microbacterium fusihabitans sp. nov., Microbacterium phycihabitans sp. nov., and Microbacterium cervinum sp. nov., isolated from dried seaweeds of beach.</title>
        <authorList>
            <person name="Lee S.D."/>
        </authorList>
    </citation>
    <scope>NUCLEOTIDE SEQUENCE [LARGE SCALE GENOMIC DNA]</scope>
    <source>
        <strain evidence="1 2">KSW2-29</strain>
    </source>
</reference>
<proteinExistence type="predicted"/>
<evidence type="ECO:0000313" key="1">
    <source>
        <dbReference type="EMBL" id="MDU0346464.1"/>
    </source>
</evidence>
<organism evidence="1 2">
    <name type="scientific">Microbacterium phycohabitans</name>
    <dbReference type="NCBI Taxonomy" id="3075993"/>
    <lineage>
        <taxon>Bacteria</taxon>
        <taxon>Bacillati</taxon>
        <taxon>Actinomycetota</taxon>
        <taxon>Actinomycetes</taxon>
        <taxon>Micrococcales</taxon>
        <taxon>Microbacteriaceae</taxon>
        <taxon>Microbacterium</taxon>
    </lineage>
</organism>
<gene>
    <name evidence="1" type="ORF">RWH44_12230</name>
</gene>
<protein>
    <recommendedName>
        <fullName evidence="3">Lipoprotein</fullName>
    </recommendedName>
</protein>
<evidence type="ECO:0008006" key="3">
    <source>
        <dbReference type="Google" id="ProtNLM"/>
    </source>
</evidence>
<keyword evidence="2" id="KW-1185">Reference proteome</keyword>
<sequence length="204" mass="21041">MHGGARRGIGSVAIGLSALLATGCGVMPSPEAELQDALARSVDRAQDTFWPYRADIVSDPEAAIARIGSVSDVRPAYADPAVVPAGGSLKLLGLAASDDGTSLILATSAGVETGGGLFYDQRSAAVCFELRFPAGERKIHTFASDCTDGQGHGLADVAEVIDYTRYGEPRSIDGLDVRRTVTTEDYPSMPCQCASGGTCDCPGG</sequence>